<evidence type="ECO:0000313" key="1">
    <source>
        <dbReference type="EMBL" id="MBB5200639.1"/>
    </source>
</evidence>
<comment type="caution">
    <text evidence="1">The sequence shown here is derived from an EMBL/GenBank/DDBJ whole genome shotgun (WGS) entry which is preliminary data.</text>
</comment>
<dbReference type="EMBL" id="JACHHQ010000005">
    <property type="protein sequence ID" value="MBB5200639.1"/>
    <property type="molecule type" value="Genomic_DNA"/>
</dbReference>
<keyword evidence="2" id="KW-1185">Reference proteome</keyword>
<sequence length="33" mass="3406">MAWPIAAPINSTTVTAVTAVFIRPCNTAAEQGC</sequence>
<dbReference type="Proteomes" id="UP000571084">
    <property type="component" value="Unassembled WGS sequence"/>
</dbReference>
<dbReference type="AlphaFoldDB" id="A0A840RW39"/>
<reference evidence="1 2" key="1">
    <citation type="submission" date="2020-08" db="EMBL/GenBank/DDBJ databases">
        <title>Genomic Encyclopedia of Type Strains, Phase IV (KMG-IV): sequencing the most valuable type-strain genomes for metagenomic binning, comparative biology and taxonomic classification.</title>
        <authorList>
            <person name="Goeker M."/>
        </authorList>
    </citation>
    <scope>NUCLEOTIDE SEQUENCE [LARGE SCALE GENOMIC DNA]</scope>
    <source>
        <strain evidence="1 2">DSM 23240</strain>
    </source>
</reference>
<protein>
    <submittedName>
        <fullName evidence="1">Uncharacterized protein</fullName>
    </submittedName>
</protein>
<gene>
    <name evidence="1" type="ORF">HNR39_002481</name>
</gene>
<accession>A0A840RW39</accession>
<organism evidence="1 2">
    <name type="scientific">Glaciimonas immobilis</name>
    <dbReference type="NCBI Taxonomy" id="728004"/>
    <lineage>
        <taxon>Bacteria</taxon>
        <taxon>Pseudomonadati</taxon>
        <taxon>Pseudomonadota</taxon>
        <taxon>Betaproteobacteria</taxon>
        <taxon>Burkholderiales</taxon>
        <taxon>Oxalobacteraceae</taxon>
        <taxon>Glaciimonas</taxon>
    </lineage>
</organism>
<proteinExistence type="predicted"/>
<evidence type="ECO:0000313" key="2">
    <source>
        <dbReference type="Proteomes" id="UP000571084"/>
    </source>
</evidence>
<name>A0A840RW39_9BURK</name>